<evidence type="ECO:0000313" key="1">
    <source>
        <dbReference type="Proteomes" id="UP000095283"/>
    </source>
</evidence>
<proteinExistence type="predicted"/>
<evidence type="ECO:0000313" key="2">
    <source>
        <dbReference type="WBParaSite" id="Hba_07525"/>
    </source>
</evidence>
<reference evidence="2" key="1">
    <citation type="submission" date="2016-11" db="UniProtKB">
        <authorList>
            <consortium name="WormBaseParasite"/>
        </authorList>
    </citation>
    <scope>IDENTIFICATION</scope>
</reference>
<keyword evidence="1" id="KW-1185">Reference proteome</keyword>
<sequence length="43" mass="5240">MYVPTECLSTRYQITLHALELYQCETHKWHFTGNFKRNSCILY</sequence>
<organism evidence="1 2">
    <name type="scientific">Heterorhabditis bacteriophora</name>
    <name type="common">Entomopathogenic nematode worm</name>
    <dbReference type="NCBI Taxonomy" id="37862"/>
    <lineage>
        <taxon>Eukaryota</taxon>
        <taxon>Metazoa</taxon>
        <taxon>Ecdysozoa</taxon>
        <taxon>Nematoda</taxon>
        <taxon>Chromadorea</taxon>
        <taxon>Rhabditida</taxon>
        <taxon>Rhabditina</taxon>
        <taxon>Rhabditomorpha</taxon>
        <taxon>Strongyloidea</taxon>
        <taxon>Heterorhabditidae</taxon>
        <taxon>Heterorhabditis</taxon>
    </lineage>
</organism>
<accession>A0A1I7WQR5</accession>
<dbReference type="WBParaSite" id="Hba_07525">
    <property type="protein sequence ID" value="Hba_07525"/>
    <property type="gene ID" value="Hba_07525"/>
</dbReference>
<protein>
    <submittedName>
        <fullName evidence="2">Uncharacterized protein</fullName>
    </submittedName>
</protein>
<dbReference type="Proteomes" id="UP000095283">
    <property type="component" value="Unplaced"/>
</dbReference>
<dbReference type="AlphaFoldDB" id="A0A1I7WQR5"/>
<name>A0A1I7WQR5_HETBA</name>